<evidence type="ECO:0000256" key="6">
    <source>
        <dbReference type="ARBA" id="ARBA00022630"/>
    </source>
</evidence>
<evidence type="ECO:0000256" key="2">
    <source>
        <dbReference type="ARBA" id="ARBA00004924"/>
    </source>
</evidence>
<dbReference type="PRINTS" id="PR00368">
    <property type="entry name" value="FADPNR"/>
</dbReference>
<comment type="pathway">
    <text evidence="2">Siderophore biosynthesis.</text>
</comment>
<dbReference type="PANTHER" id="PTHR42802">
    <property type="entry name" value="MONOOXYGENASE"/>
    <property type="match status" value="1"/>
</dbReference>
<evidence type="ECO:0000256" key="15">
    <source>
        <dbReference type="ARBA" id="ARBA00048407"/>
    </source>
</evidence>
<evidence type="ECO:0000256" key="14">
    <source>
        <dbReference type="ARBA" id="ARBA00032738"/>
    </source>
</evidence>
<dbReference type="GO" id="GO:0047091">
    <property type="term" value="F:L-lysine 6-monooxygenase (NADPH) activity"/>
    <property type="evidence" value="ECO:0007669"/>
    <property type="project" value="UniProtKB-EC"/>
</dbReference>
<comment type="caution">
    <text evidence="16">The sequence shown here is derived from an EMBL/GenBank/DDBJ whole genome shotgun (WGS) entry which is preliminary data.</text>
</comment>
<evidence type="ECO:0000256" key="11">
    <source>
        <dbReference type="ARBA" id="ARBA00029939"/>
    </source>
</evidence>
<dbReference type="AlphaFoldDB" id="A0A918G2H0"/>
<keyword evidence="10" id="KW-0503">Monooxygenase</keyword>
<name>A0A918G2H0_9PSEU</name>
<reference evidence="16" key="1">
    <citation type="journal article" date="2014" name="Int. J. Syst. Evol. Microbiol.">
        <title>Complete genome sequence of Corynebacterium casei LMG S-19264T (=DSM 44701T), isolated from a smear-ripened cheese.</title>
        <authorList>
            <consortium name="US DOE Joint Genome Institute (JGI-PGF)"/>
            <person name="Walter F."/>
            <person name="Albersmeier A."/>
            <person name="Kalinowski J."/>
            <person name="Ruckert C."/>
        </authorList>
    </citation>
    <scope>NUCLEOTIDE SEQUENCE</scope>
    <source>
        <strain evidence="16">JCM 3276</strain>
    </source>
</reference>
<evidence type="ECO:0000256" key="13">
    <source>
        <dbReference type="ARBA" id="ARBA00032493"/>
    </source>
</evidence>
<dbReference type="SUPFAM" id="SSF51905">
    <property type="entry name" value="FAD/NAD(P)-binding domain"/>
    <property type="match status" value="1"/>
</dbReference>
<evidence type="ECO:0000256" key="8">
    <source>
        <dbReference type="ARBA" id="ARBA00022857"/>
    </source>
</evidence>
<evidence type="ECO:0000256" key="12">
    <source>
        <dbReference type="ARBA" id="ARBA00031158"/>
    </source>
</evidence>
<keyword evidence="7" id="KW-0274">FAD</keyword>
<dbReference type="Gene3D" id="3.50.50.60">
    <property type="entry name" value="FAD/NAD(P)-binding domain"/>
    <property type="match status" value="1"/>
</dbReference>
<dbReference type="EMBL" id="BMRB01000001">
    <property type="protein sequence ID" value="GGS16173.1"/>
    <property type="molecule type" value="Genomic_DNA"/>
</dbReference>
<protein>
    <recommendedName>
        <fullName evidence="5">L-lysine N6-monooxygenase MbtG</fullName>
        <ecNumber evidence="4">1.14.13.59</ecNumber>
    </recommendedName>
    <alternativeName>
        <fullName evidence="14">Lysine 6-N-hydroxylase</fullName>
    </alternativeName>
    <alternativeName>
        <fullName evidence="13">Lysine N6-hydroxylase</fullName>
    </alternativeName>
    <alternativeName>
        <fullName evidence="11">Lysine-N-oxygenase</fullName>
    </alternativeName>
    <alternativeName>
        <fullName evidence="12">Mycobactin synthase protein G</fullName>
    </alternativeName>
</protein>
<dbReference type="Proteomes" id="UP000660680">
    <property type="component" value="Unassembled WGS sequence"/>
</dbReference>
<organism evidence="16 17">
    <name type="scientific">Actinokineospora fastidiosa</name>
    <dbReference type="NCBI Taxonomy" id="1816"/>
    <lineage>
        <taxon>Bacteria</taxon>
        <taxon>Bacillati</taxon>
        <taxon>Actinomycetota</taxon>
        <taxon>Actinomycetes</taxon>
        <taxon>Pseudonocardiales</taxon>
        <taxon>Pseudonocardiaceae</taxon>
        <taxon>Actinokineospora</taxon>
    </lineage>
</organism>
<dbReference type="PRINTS" id="PR00411">
    <property type="entry name" value="PNDRDTASEI"/>
</dbReference>
<keyword evidence="6" id="KW-0285">Flavoprotein</keyword>
<evidence type="ECO:0000313" key="17">
    <source>
        <dbReference type="Proteomes" id="UP000660680"/>
    </source>
</evidence>
<comment type="catalytic activity">
    <reaction evidence="15">
        <text>L-lysine + NADPH + O2 = N(6)-hydroxy-L-lysine + NADP(+) + H2O</text>
        <dbReference type="Rhea" id="RHEA:23228"/>
        <dbReference type="ChEBI" id="CHEBI:15377"/>
        <dbReference type="ChEBI" id="CHEBI:15379"/>
        <dbReference type="ChEBI" id="CHEBI:32551"/>
        <dbReference type="ChEBI" id="CHEBI:57783"/>
        <dbReference type="ChEBI" id="CHEBI:57820"/>
        <dbReference type="ChEBI" id="CHEBI:58349"/>
        <dbReference type="EC" id="1.14.13.59"/>
    </reaction>
</comment>
<evidence type="ECO:0000256" key="4">
    <source>
        <dbReference type="ARBA" id="ARBA00013076"/>
    </source>
</evidence>
<evidence type="ECO:0000256" key="10">
    <source>
        <dbReference type="ARBA" id="ARBA00023033"/>
    </source>
</evidence>
<evidence type="ECO:0000256" key="1">
    <source>
        <dbReference type="ARBA" id="ARBA00001974"/>
    </source>
</evidence>
<accession>A0A918G2H0</accession>
<sequence length="438" mass="48329">MTTEVYDLVGIGFGPSNLALAVAVDEHNRRHPERALRTLFCERQARFGWHRGMLIPDATMQVSFLKDLVTMRDPASDFSFLCYLRDRSRLVDFINHKTMFPLRTEFHDYFEWAAARVADQVRYGVEVISVRPIEIDGEVAYFDVVAAPAGEDAVISLRARNLAVATGLRPVLPEDAETSDRVWHNIELMHRIDSLDGAGRVLVVGAGQSGAETVAQLHSALPDTAVTAVFAKYGYTPADDSPFANRIFDPAAVDDFHGASPEVKGLLMAYHRNTNYSVVDLDLIEELYRREYREKVAGVRRLDIRSASRLRFVRETDEAVYAAVEHLPSGEVETLRCDAVVYATGYRPGDVFELLGRAGAVCERDAAGLPVVERDHRVRTAENVTAGIYLQGGTEHSHGLTSTLLSNTAVRVGEILESVLAGASRSERTSVRTVGAPA</sequence>
<dbReference type="Pfam" id="PF13434">
    <property type="entry name" value="Lys_Orn_oxgnase"/>
    <property type="match status" value="1"/>
</dbReference>
<evidence type="ECO:0000256" key="3">
    <source>
        <dbReference type="ARBA" id="ARBA00007588"/>
    </source>
</evidence>
<dbReference type="InterPro" id="IPR025700">
    <property type="entry name" value="Lys/Orn_oxygenase"/>
</dbReference>
<evidence type="ECO:0000256" key="5">
    <source>
        <dbReference type="ARBA" id="ARBA00016406"/>
    </source>
</evidence>
<proteinExistence type="inferred from homology"/>
<reference evidence="16" key="2">
    <citation type="submission" date="2020-09" db="EMBL/GenBank/DDBJ databases">
        <authorList>
            <person name="Sun Q."/>
            <person name="Ohkuma M."/>
        </authorList>
    </citation>
    <scope>NUCLEOTIDE SEQUENCE</scope>
    <source>
        <strain evidence="16">JCM 3276</strain>
    </source>
</reference>
<keyword evidence="8" id="KW-0521">NADP</keyword>
<evidence type="ECO:0000313" key="16">
    <source>
        <dbReference type="EMBL" id="GGS16173.1"/>
    </source>
</evidence>
<dbReference type="EC" id="1.14.13.59" evidence="4"/>
<gene>
    <name evidence="16" type="ORF">GCM10010171_05420</name>
</gene>
<evidence type="ECO:0000256" key="9">
    <source>
        <dbReference type="ARBA" id="ARBA00023002"/>
    </source>
</evidence>
<comment type="similarity">
    <text evidence="3">Belongs to the lysine N(6)-hydroxylase/L-ornithine N(5)-oxygenase family.</text>
</comment>
<dbReference type="RefSeq" id="WP_229786508.1">
    <property type="nucleotide sequence ID" value="NZ_BMRB01000001.1"/>
</dbReference>
<evidence type="ECO:0000256" key="7">
    <source>
        <dbReference type="ARBA" id="ARBA00022827"/>
    </source>
</evidence>
<dbReference type="PANTHER" id="PTHR42802:SF1">
    <property type="entry name" value="L-ORNITHINE N(5)-MONOOXYGENASE"/>
    <property type="match status" value="1"/>
</dbReference>
<keyword evidence="17" id="KW-1185">Reference proteome</keyword>
<dbReference type="InterPro" id="IPR036188">
    <property type="entry name" value="FAD/NAD-bd_sf"/>
</dbReference>
<comment type="cofactor">
    <cofactor evidence="1">
        <name>FAD</name>
        <dbReference type="ChEBI" id="CHEBI:57692"/>
    </cofactor>
</comment>
<keyword evidence="9" id="KW-0560">Oxidoreductase</keyword>